<dbReference type="RefSeq" id="WP_212919967.1">
    <property type="nucleotide sequence ID" value="NZ_BORP01000001.1"/>
</dbReference>
<dbReference type="NCBIfam" id="TIGR03061">
    <property type="entry name" value="pip_yhgE_Nterm"/>
    <property type="match status" value="1"/>
</dbReference>
<comment type="caution">
    <text evidence="7">The sequence shown here is derived from an EMBL/GenBank/DDBJ whole genome shotgun (WGS) entry which is preliminary data.</text>
</comment>
<dbReference type="InterPro" id="IPR023908">
    <property type="entry name" value="xxxLxxG_rpt"/>
</dbReference>
<dbReference type="PANTHER" id="PTHR43077:SF5">
    <property type="entry name" value="PHAGE INFECTION PROTEIN"/>
    <property type="match status" value="1"/>
</dbReference>
<dbReference type="Pfam" id="PF12698">
    <property type="entry name" value="ABC2_membrane_3"/>
    <property type="match status" value="2"/>
</dbReference>
<dbReference type="NCBIfam" id="TIGR03062">
    <property type="entry name" value="pip_yhgE_Cterm"/>
    <property type="match status" value="1"/>
</dbReference>
<evidence type="ECO:0000313" key="8">
    <source>
        <dbReference type="Proteomes" id="UP000676917"/>
    </source>
</evidence>
<evidence type="ECO:0000256" key="1">
    <source>
        <dbReference type="ARBA" id="ARBA00004141"/>
    </source>
</evidence>
<dbReference type="GO" id="GO:0016020">
    <property type="term" value="C:membrane"/>
    <property type="evidence" value="ECO:0007669"/>
    <property type="project" value="UniProtKB-SubCell"/>
</dbReference>
<gene>
    <name evidence="7" type="primary">yhgE</name>
    <name evidence="7" type="ORF">J43TS3_11300</name>
</gene>
<keyword evidence="2 5" id="KW-0812">Transmembrane</keyword>
<feature type="domain" description="ABC-2 type transporter transmembrane" evidence="6">
    <location>
        <begin position="24"/>
        <end position="160"/>
    </location>
</feature>
<feature type="transmembrane region" description="Helical" evidence="5">
    <location>
        <begin position="693"/>
        <end position="718"/>
    </location>
</feature>
<dbReference type="InterPro" id="IPR017500">
    <property type="entry name" value="Phage_infect_YhgE_N"/>
</dbReference>
<dbReference type="Proteomes" id="UP000676917">
    <property type="component" value="Unassembled WGS sequence"/>
</dbReference>
<keyword evidence="3 5" id="KW-1133">Transmembrane helix</keyword>
<dbReference type="AlphaFoldDB" id="A0A919X7M0"/>
<feature type="transmembrane region" description="Helical" evidence="5">
    <location>
        <begin position="665"/>
        <end position="687"/>
    </location>
</feature>
<feature type="transmembrane region" description="Helical" evidence="5">
    <location>
        <begin position="725"/>
        <end position="744"/>
    </location>
</feature>
<dbReference type="InterPro" id="IPR017501">
    <property type="entry name" value="Phage_infect_YhgE_C"/>
</dbReference>
<dbReference type="EMBL" id="BORP01000001">
    <property type="protein sequence ID" value="GIO26519.1"/>
    <property type="molecule type" value="Genomic_DNA"/>
</dbReference>
<sequence>MNGFKLLGKELQRIAKNKKLLIPIIAILMVPLIYAGMFLWSFLDPYAKMDELPVAVVNSDEGATLEGVKLQLGKNLVRNLEDSDAFDFHIISEKEAMQGLDDLTYYMVIKIPKDFSENATTLLDKNPKKLQLQYISNDSYNFLASQIGETAISKIQTTMATEVSKTYAETLFSKVFEMKDGLQAASDGSGKLDSGASDLKDGANELKSNLEVLASKSIEFQDGIQTAQSGVDALHDGSGELAAGLGQLTDASGQLLNGSKDLQSGSKTLISGIAEAKNGTEALNQNMPLLVNGTKEVQAGLKEFQKQLPKQLAQSFSSQLTGSSGGMSKGINQLNASIDSGLTDKLAPQLTEGLAQNTASKISESMVESQQQQINTLDKLLTDYGVEDKDAILAALTKDAPSQEVLQQNLYQSLQPSFEAGINNGIQQTVSEIDAGFDYYQEELTKQLAATSMEKQIADAVNPVFNKLSSGLHAVNNGQEKVQSGAEQLNTGLNRLYAGAQKLGTGQETFGSNMELFTKKLGEAKAGANKLDDGTNQLVTGMSQLNDGATQFSDGSAKLAEGSVQLSDGTNELQKGTDELHSKLGDAADQISSIDADQDTYDMMASPVELDIHHANKVPNYGTGFAPYFISLGLFVGALLLTIIFPLNDTAGIPNNGISWFMSKFGVMALVGIIQAILTDIIILYGLDIEVQSVPLFVLFTIITSLTFITLIQFLVTLGNNPGRFVAIIILILQLTSSAGTFPLEVIPKAVQWFNPLLPMTYSVQGFKAVISNGDYGFMWHNAGILFAYIAGSIIITTIYFVWKHKKQFKNENSLNEQTA</sequence>
<dbReference type="InterPro" id="IPR013525">
    <property type="entry name" value="ABC2_TM"/>
</dbReference>
<keyword evidence="8" id="KW-1185">Reference proteome</keyword>
<evidence type="ECO:0000256" key="4">
    <source>
        <dbReference type="ARBA" id="ARBA00023136"/>
    </source>
</evidence>
<organism evidence="7 8">
    <name type="scientific">Ornithinibacillus bavariensis</name>
    <dbReference type="NCBI Taxonomy" id="545502"/>
    <lineage>
        <taxon>Bacteria</taxon>
        <taxon>Bacillati</taxon>
        <taxon>Bacillota</taxon>
        <taxon>Bacilli</taxon>
        <taxon>Bacillales</taxon>
        <taxon>Bacillaceae</taxon>
        <taxon>Ornithinibacillus</taxon>
    </lineage>
</organism>
<evidence type="ECO:0000256" key="2">
    <source>
        <dbReference type="ARBA" id="ARBA00022692"/>
    </source>
</evidence>
<evidence type="ECO:0000256" key="3">
    <source>
        <dbReference type="ARBA" id="ARBA00022989"/>
    </source>
</evidence>
<dbReference type="PANTHER" id="PTHR43077">
    <property type="entry name" value="TRANSPORT PERMEASE YVFS-RELATED"/>
    <property type="match status" value="1"/>
</dbReference>
<accession>A0A919X7M0</accession>
<dbReference type="Gene3D" id="3.40.1710.10">
    <property type="entry name" value="abc type-2 transporter like domain"/>
    <property type="match status" value="1"/>
</dbReference>
<name>A0A919X7M0_9BACI</name>
<dbReference type="Gene3D" id="1.10.287.950">
    <property type="entry name" value="Methyl-accepting chemotaxis protein"/>
    <property type="match status" value="1"/>
</dbReference>
<dbReference type="InterPro" id="IPR051328">
    <property type="entry name" value="T7SS_ABC-Transporter"/>
</dbReference>
<proteinExistence type="predicted"/>
<dbReference type="GO" id="GO:0140359">
    <property type="term" value="F:ABC-type transporter activity"/>
    <property type="evidence" value="ECO:0007669"/>
    <property type="project" value="InterPro"/>
</dbReference>
<comment type="subcellular location">
    <subcellularLocation>
        <location evidence="1">Membrane</location>
        <topology evidence="1">Multi-pass membrane protein</topology>
    </subcellularLocation>
</comment>
<feature type="transmembrane region" description="Helical" evidence="5">
    <location>
        <begin position="20"/>
        <end position="43"/>
    </location>
</feature>
<protein>
    <recommendedName>
        <fullName evidence="6">ABC-2 type transporter transmembrane domain-containing protein</fullName>
    </recommendedName>
</protein>
<evidence type="ECO:0000313" key="7">
    <source>
        <dbReference type="EMBL" id="GIO26519.1"/>
    </source>
</evidence>
<dbReference type="NCBIfam" id="TIGR03057">
    <property type="entry name" value="xxxLxxG_by_4"/>
    <property type="match status" value="5"/>
</dbReference>
<feature type="transmembrane region" description="Helical" evidence="5">
    <location>
        <begin position="625"/>
        <end position="645"/>
    </location>
</feature>
<feature type="domain" description="ABC-2 type transporter transmembrane" evidence="6">
    <location>
        <begin position="528"/>
        <end position="797"/>
    </location>
</feature>
<reference evidence="7" key="1">
    <citation type="submission" date="2021-03" db="EMBL/GenBank/DDBJ databases">
        <title>Antimicrobial resistance genes in bacteria isolated from Japanese honey, and their potential for conferring macrolide and lincosamide resistance in the American foulbrood pathogen Paenibacillus larvae.</title>
        <authorList>
            <person name="Okamoto M."/>
            <person name="Kumagai M."/>
            <person name="Kanamori H."/>
            <person name="Takamatsu D."/>
        </authorList>
    </citation>
    <scope>NUCLEOTIDE SEQUENCE</scope>
    <source>
        <strain evidence="7">J43TS3</strain>
    </source>
</reference>
<evidence type="ECO:0000256" key="5">
    <source>
        <dbReference type="SAM" id="Phobius"/>
    </source>
</evidence>
<feature type="transmembrane region" description="Helical" evidence="5">
    <location>
        <begin position="783"/>
        <end position="803"/>
    </location>
</feature>
<keyword evidence="4 5" id="KW-0472">Membrane</keyword>
<evidence type="ECO:0000259" key="6">
    <source>
        <dbReference type="Pfam" id="PF12698"/>
    </source>
</evidence>